<dbReference type="FunFam" id="1.10.10.10:FF:000322">
    <property type="entry name" value="Probable disease resistance protein At1g63360"/>
    <property type="match status" value="1"/>
</dbReference>
<dbReference type="InterPro" id="IPR002182">
    <property type="entry name" value="NB-ARC"/>
</dbReference>
<feature type="compositionally biased region" description="Basic and acidic residues" evidence="6">
    <location>
        <begin position="889"/>
        <end position="913"/>
    </location>
</feature>
<dbReference type="InterPro" id="IPR027417">
    <property type="entry name" value="P-loop_NTPase"/>
</dbReference>
<reference evidence="10" key="1">
    <citation type="submission" date="2017-07" db="EMBL/GenBank/DDBJ databases">
        <title>Taro Niue Genome Assembly and Annotation.</title>
        <authorList>
            <person name="Atibalentja N."/>
            <person name="Keating K."/>
            <person name="Fields C.J."/>
        </authorList>
    </citation>
    <scope>NUCLEOTIDE SEQUENCE</scope>
    <source>
        <strain evidence="10">Niue_2</strain>
        <tissue evidence="10">Leaf</tissue>
    </source>
</reference>
<evidence type="ECO:0000256" key="6">
    <source>
        <dbReference type="SAM" id="MobiDB-lite"/>
    </source>
</evidence>
<evidence type="ECO:0000259" key="7">
    <source>
        <dbReference type="Pfam" id="PF00931"/>
    </source>
</evidence>
<evidence type="ECO:0000256" key="1">
    <source>
        <dbReference type="ARBA" id="ARBA00008894"/>
    </source>
</evidence>
<dbReference type="Gene3D" id="3.80.10.10">
    <property type="entry name" value="Ribonuclease Inhibitor"/>
    <property type="match status" value="2"/>
</dbReference>
<dbReference type="GO" id="GO:0002758">
    <property type="term" value="P:innate immune response-activating signaling pathway"/>
    <property type="evidence" value="ECO:0007669"/>
    <property type="project" value="UniProtKB-ARBA"/>
</dbReference>
<dbReference type="AlphaFoldDB" id="A0A843UKG7"/>
<evidence type="ECO:0000313" key="11">
    <source>
        <dbReference type="Proteomes" id="UP000652761"/>
    </source>
</evidence>
<dbReference type="SUPFAM" id="SSF52540">
    <property type="entry name" value="P-loop containing nucleoside triphosphate hydrolases"/>
    <property type="match status" value="1"/>
</dbReference>
<dbReference type="FunFam" id="3.40.50.300:FF:001091">
    <property type="entry name" value="Probable disease resistance protein At1g61300"/>
    <property type="match status" value="1"/>
</dbReference>
<dbReference type="InterPro" id="IPR058922">
    <property type="entry name" value="WHD_DRP"/>
</dbReference>
<dbReference type="Gene3D" id="3.40.50.300">
    <property type="entry name" value="P-loop containing nucleotide triphosphate hydrolases"/>
    <property type="match status" value="1"/>
</dbReference>
<organism evidence="10 11">
    <name type="scientific">Colocasia esculenta</name>
    <name type="common">Wild taro</name>
    <name type="synonym">Arum esculentum</name>
    <dbReference type="NCBI Taxonomy" id="4460"/>
    <lineage>
        <taxon>Eukaryota</taxon>
        <taxon>Viridiplantae</taxon>
        <taxon>Streptophyta</taxon>
        <taxon>Embryophyta</taxon>
        <taxon>Tracheophyta</taxon>
        <taxon>Spermatophyta</taxon>
        <taxon>Magnoliopsida</taxon>
        <taxon>Liliopsida</taxon>
        <taxon>Araceae</taxon>
        <taxon>Aroideae</taxon>
        <taxon>Colocasieae</taxon>
        <taxon>Colocasia</taxon>
    </lineage>
</organism>
<evidence type="ECO:0000259" key="9">
    <source>
        <dbReference type="Pfam" id="PF23598"/>
    </source>
</evidence>
<dbReference type="Pfam" id="PF23559">
    <property type="entry name" value="WHD_DRP"/>
    <property type="match status" value="1"/>
</dbReference>
<evidence type="ECO:0000256" key="3">
    <source>
        <dbReference type="ARBA" id="ARBA00022737"/>
    </source>
</evidence>
<dbReference type="GO" id="GO:0042742">
    <property type="term" value="P:defense response to bacterium"/>
    <property type="evidence" value="ECO:0007669"/>
    <property type="project" value="UniProtKB-ARBA"/>
</dbReference>
<dbReference type="Gene3D" id="1.10.8.430">
    <property type="entry name" value="Helical domain of apoptotic protease-activating factors"/>
    <property type="match status" value="1"/>
</dbReference>
<dbReference type="GO" id="GO:0005524">
    <property type="term" value="F:ATP binding"/>
    <property type="evidence" value="ECO:0007669"/>
    <property type="project" value="UniProtKB-KW"/>
</dbReference>
<evidence type="ECO:0000256" key="4">
    <source>
        <dbReference type="ARBA" id="ARBA00022821"/>
    </source>
</evidence>
<keyword evidence="11" id="KW-1185">Reference proteome</keyword>
<dbReference type="PRINTS" id="PR00364">
    <property type="entry name" value="DISEASERSIST"/>
</dbReference>
<keyword evidence="5" id="KW-0547">Nucleotide-binding</keyword>
<keyword evidence="2" id="KW-0433">Leucine-rich repeat</keyword>
<dbReference type="FunFam" id="1.10.8.430:FF:000003">
    <property type="entry name" value="Probable disease resistance protein At5g66910"/>
    <property type="match status" value="1"/>
</dbReference>
<sequence length="913" mass="102158">MANMVEASVLKLFDAFMNALVNLSLLDKNAGELRQKTDHLRAIRIDMTSLAQGSGRLTRPVMDWIDSVDALSDEVDRLLSALDRSGTGCLCCLSHFKLGLSTAEKLREVRLRISQSHNLGVLVGVNLPDSSSILLGRERTLAAIRDYLGADNVWVVGIYGMGGSGKTTLLKRINNQLLAAGEACLFDALLWVTVSSEPDVRRIQDAIGSQLGLHLSPNSGDSGLVERAGILFRALKSRKFLLLLDDLWAPLNLAEIGIPHPTSQRGSKITFTTRSLRVCAHMDADVKVTVKPLDMEASWMLFGASVGTKVDLLRPPILPLARRIVEMCGGLPLALIVAGRAMAEAKTVHEWEHASSMFGKSADGFQGMDRVLSLLKLSYDRLQDEQLRQCFLYCSLFSEGHPIPIEELIDYWVAEGFLEDTRVPEDMDAARSRGHFVVERLKSVSLLESDAGEDGEIYVTMHDIVREMALWITSSGEQSSLLLTPGSTPRSDVVRIAVVSDDRSAEYLTSESLGCPNLLTLLFHQNTHIHHIPIAFFSLMPLLRVLDLSGTRIRALPEGIASLTQLRFLNLSDTFLRTLPTHFGRLANLRQLNLRHTIQLETISSREILSLSRLQKLDLYNSAFYWSKGSDGDGGGQSISLEDLNHLPCLNDLRLNVKCSSVLVEILKSAHLSKIIRYLTLQRIEDLSHVSLNFNAMIRLRRLGIEDCSGLQELTLSGGAPSSLEFLSFVRLSITNLVILEPSLRSLKQLHILSCHTLKDLNSVHQLPHLQSIDLRVCNGLEVLVPSAADGDSTIFPQLKKISLYALANFKCICPRPLLLPRIEYLEVYGCPMFMKLPLDYHSANNIKQIVGTRKWWDALQWDEDRTKWKFHPFFRDPWQEEEEEEREQLEQEEKALELEKGQAESTVEREIE</sequence>
<feature type="region of interest" description="Disordered" evidence="6">
    <location>
        <begin position="880"/>
        <end position="913"/>
    </location>
</feature>
<evidence type="ECO:0000259" key="8">
    <source>
        <dbReference type="Pfam" id="PF23559"/>
    </source>
</evidence>
<proteinExistence type="inferred from homology"/>
<dbReference type="Proteomes" id="UP000652761">
    <property type="component" value="Unassembled WGS sequence"/>
</dbReference>
<dbReference type="Pfam" id="PF23598">
    <property type="entry name" value="LRR_14"/>
    <property type="match status" value="1"/>
</dbReference>
<dbReference type="InterPro" id="IPR003591">
    <property type="entry name" value="Leu-rich_rpt_typical-subtyp"/>
</dbReference>
<dbReference type="InterPro" id="IPR032675">
    <property type="entry name" value="LRR_dom_sf"/>
</dbReference>
<dbReference type="PANTHER" id="PTHR33463:SF204">
    <property type="entry name" value="NB-ARC DOMAIN-CONTAINING PROTEIN"/>
    <property type="match status" value="1"/>
</dbReference>
<dbReference type="SMART" id="SM00369">
    <property type="entry name" value="LRR_TYP"/>
    <property type="match status" value="2"/>
</dbReference>
<dbReference type="InterPro" id="IPR036388">
    <property type="entry name" value="WH-like_DNA-bd_sf"/>
</dbReference>
<keyword evidence="3" id="KW-0677">Repeat</keyword>
<dbReference type="OrthoDB" id="2021138at2759"/>
<keyword evidence="5" id="KW-0067">ATP-binding</keyword>
<feature type="domain" description="Disease resistance R13L4/SHOC-2-like LRR" evidence="9">
    <location>
        <begin position="529"/>
        <end position="828"/>
    </location>
</feature>
<evidence type="ECO:0000313" key="10">
    <source>
        <dbReference type="EMBL" id="MQL80429.1"/>
    </source>
</evidence>
<gene>
    <name evidence="10" type="ORF">Taro_012880</name>
</gene>
<dbReference type="EMBL" id="NMUH01000507">
    <property type="protein sequence ID" value="MQL80429.1"/>
    <property type="molecule type" value="Genomic_DNA"/>
</dbReference>
<dbReference type="Pfam" id="PF00931">
    <property type="entry name" value="NB-ARC"/>
    <property type="match status" value="1"/>
</dbReference>
<dbReference type="SUPFAM" id="SSF52058">
    <property type="entry name" value="L domain-like"/>
    <property type="match status" value="1"/>
</dbReference>
<name>A0A843UKG7_COLES</name>
<evidence type="ECO:0000256" key="5">
    <source>
        <dbReference type="ARBA" id="ARBA00022840"/>
    </source>
</evidence>
<comment type="similarity">
    <text evidence="1">Belongs to the disease resistance NB-LRR family.</text>
</comment>
<dbReference type="InterPro" id="IPR055414">
    <property type="entry name" value="LRR_R13L4/SHOC2-like"/>
</dbReference>
<feature type="domain" description="NB-ARC" evidence="7">
    <location>
        <begin position="138"/>
        <end position="309"/>
    </location>
</feature>
<dbReference type="PANTHER" id="PTHR33463">
    <property type="entry name" value="NB-ARC DOMAIN-CONTAINING PROTEIN-RELATED"/>
    <property type="match status" value="1"/>
</dbReference>
<protein>
    <submittedName>
        <fullName evidence="10">Uncharacterized protein</fullName>
    </submittedName>
</protein>
<feature type="domain" description="Disease resistance protein winged helix" evidence="8">
    <location>
        <begin position="396"/>
        <end position="469"/>
    </location>
</feature>
<dbReference type="Gene3D" id="1.10.10.10">
    <property type="entry name" value="Winged helix-like DNA-binding domain superfamily/Winged helix DNA-binding domain"/>
    <property type="match status" value="1"/>
</dbReference>
<keyword evidence="4" id="KW-0611">Plant defense</keyword>
<accession>A0A843UKG7</accession>
<dbReference type="GO" id="GO:0043531">
    <property type="term" value="F:ADP binding"/>
    <property type="evidence" value="ECO:0007669"/>
    <property type="project" value="InterPro"/>
</dbReference>
<evidence type="ECO:0000256" key="2">
    <source>
        <dbReference type="ARBA" id="ARBA00022614"/>
    </source>
</evidence>
<dbReference type="InterPro" id="IPR042197">
    <property type="entry name" value="Apaf_helical"/>
</dbReference>
<dbReference type="InterPro" id="IPR050905">
    <property type="entry name" value="Plant_NBS-LRR"/>
</dbReference>
<comment type="caution">
    <text evidence="10">The sequence shown here is derived from an EMBL/GenBank/DDBJ whole genome shotgun (WGS) entry which is preliminary data.</text>
</comment>
<dbReference type="GO" id="GO:0009626">
    <property type="term" value="P:plant-type hypersensitive response"/>
    <property type="evidence" value="ECO:0007669"/>
    <property type="project" value="UniProtKB-ARBA"/>
</dbReference>